<organism evidence="1 2">
    <name type="scientific">Planococcus glaciei</name>
    <dbReference type="NCBI Taxonomy" id="459472"/>
    <lineage>
        <taxon>Bacteria</taxon>
        <taxon>Bacillati</taxon>
        <taxon>Bacillota</taxon>
        <taxon>Bacilli</taxon>
        <taxon>Bacillales</taxon>
        <taxon>Caryophanaceae</taxon>
        <taxon>Planococcus</taxon>
    </lineage>
</organism>
<proteinExistence type="predicted"/>
<dbReference type="Proteomes" id="UP000509222">
    <property type="component" value="Chromosome"/>
</dbReference>
<name>A0A7H8QCD6_9BACL</name>
<dbReference type="AlphaFoldDB" id="A0A7H8QCD6"/>
<dbReference type="RefSeq" id="WP_036804550.1">
    <property type="nucleotide sequence ID" value="NZ_CP051177.1"/>
</dbReference>
<sequence length="126" mass="14788">MLIHSNEDYVAALVLEEVTVLFEEMKAFSQLYGPDKEDLEEDDEAALLLIGINLLAPASLDTYIEAIKLLSYFLSEHCWQEEPEMEMRCSELLDRAKEILPAEKRHRRSIRKWMLQLDEKMLRAFI</sequence>
<keyword evidence="2" id="KW-1185">Reference proteome</keyword>
<dbReference type="EMBL" id="CP051177">
    <property type="protein sequence ID" value="QKX51222.1"/>
    <property type="molecule type" value="Genomic_DNA"/>
</dbReference>
<evidence type="ECO:0000313" key="2">
    <source>
        <dbReference type="Proteomes" id="UP000509222"/>
    </source>
</evidence>
<protein>
    <submittedName>
        <fullName evidence="1">Uncharacterized protein</fullName>
    </submittedName>
</protein>
<gene>
    <name evidence="1" type="ORF">HF394_11820</name>
</gene>
<evidence type="ECO:0000313" key="1">
    <source>
        <dbReference type="EMBL" id="QKX51222.1"/>
    </source>
</evidence>
<reference evidence="2" key="1">
    <citation type="submission" date="2020-06" db="EMBL/GenBank/DDBJ databases">
        <title>Isolation of Planomicrobium glaciei.</title>
        <authorList>
            <person name="Malisova L."/>
            <person name="Safrankova R."/>
            <person name="Jakubu V."/>
            <person name="Spanelova P."/>
        </authorList>
    </citation>
    <scope>NUCLEOTIDE SEQUENCE [LARGE SCALE GENOMIC DNA]</scope>
    <source>
        <strain evidence="2">NRL-ATB46093</strain>
    </source>
</reference>
<accession>A0A7H8QCD6</accession>